<dbReference type="PROSITE" id="PS50994">
    <property type="entry name" value="INTEGRASE"/>
    <property type="match status" value="1"/>
</dbReference>
<protein>
    <submittedName>
        <fullName evidence="2">Transposable element</fullName>
    </submittedName>
</protein>
<dbReference type="InterPro" id="IPR036397">
    <property type="entry name" value="RNaseH_sf"/>
</dbReference>
<organism evidence="2 3">
    <name type="scientific">Tanacetum coccineum</name>
    <dbReference type="NCBI Taxonomy" id="301880"/>
    <lineage>
        <taxon>Eukaryota</taxon>
        <taxon>Viridiplantae</taxon>
        <taxon>Streptophyta</taxon>
        <taxon>Embryophyta</taxon>
        <taxon>Tracheophyta</taxon>
        <taxon>Spermatophyta</taxon>
        <taxon>Magnoliopsida</taxon>
        <taxon>eudicotyledons</taxon>
        <taxon>Gunneridae</taxon>
        <taxon>Pentapetalae</taxon>
        <taxon>asterids</taxon>
        <taxon>campanulids</taxon>
        <taxon>Asterales</taxon>
        <taxon>Asteraceae</taxon>
        <taxon>Asteroideae</taxon>
        <taxon>Anthemideae</taxon>
        <taxon>Anthemidinae</taxon>
        <taxon>Tanacetum</taxon>
    </lineage>
</organism>
<evidence type="ECO:0000313" key="2">
    <source>
        <dbReference type="EMBL" id="GJT73574.1"/>
    </source>
</evidence>
<comment type="caution">
    <text evidence="2">The sequence shown here is derived from an EMBL/GenBank/DDBJ whole genome shotgun (WGS) entry which is preliminary data.</text>
</comment>
<proteinExistence type="predicted"/>
<reference evidence="2" key="2">
    <citation type="submission" date="2022-01" db="EMBL/GenBank/DDBJ databases">
        <authorList>
            <person name="Yamashiro T."/>
            <person name="Shiraishi A."/>
            <person name="Satake H."/>
            <person name="Nakayama K."/>
        </authorList>
    </citation>
    <scope>NUCLEOTIDE SEQUENCE</scope>
</reference>
<dbReference type="EMBL" id="BQNB010018363">
    <property type="protein sequence ID" value="GJT73574.1"/>
    <property type="molecule type" value="Genomic_DNA"/>
</dbReference>
<evidence type="ECO:0000313" key="3">
    <source>
        <dbReference type="Proteomes" id="UP001151760"/>
    </source>
</evidence>
<keyword evidence="3" id="KW-1185">Reference proteome</keyword>
<dbReference type="PANTHER" id="PTHR37984:SF5">
    <property type="entry name" value="PROTEIN NYNRIN-LIKE"/>
    <property type="match status" value="1"/>
</dbReference>
<reference evidence="2" key="1">
    <citation type="journal article" date="2022" name="Int. J. Mol. Sci.">
        <title>Draft Genome of Tanacetum Coccineum: Genomic Comparison of Closely Related Tanacetum-Family Plants.</title>
        <authorList>
            <person name="Yamashiro T."/>
            <person name="Shiraishi A."/>
            <person name="Nakayama K."/>
            <person name="Satake H."/>
        </authorList>
    </citation>
    <scope>NUCLEOTIDE SEQUENCE</scope>
</reference>
<dbReference type="PANTHER" id="PTHR37984">
    <property type="entry name" value="PROTEIN CBG26694"/>
    <property type="match status" value="1"/>
</dbReference>
<accession>A0ABQ5GDV0</accession>
<dbReference type="Gene3D" id="3.30.420.10">
    <property type="entry name" value="Ribonuclease H-like superfamily/Ribonuclease H"/>
    <property type="match status" value="1"/>
</dbReference>
<name>A0ABQ5GDV0_9ASTR</name>
<dbReference type="InterPro" id="IPR012337">
    <property type="entry name" value="RNaseH-like_sf"/>
</dbReference>
<dbReference type="InterPro" id="IPR050951">
    <property type="entry name" value="Retrovirus_Pol_polyprotein"/>
</dbReference>
<gene>
    <name evidence="2" type="ORF">Tco_1032860</name>
</gene>
<dbReference type="SUPFAM" id="SSF53098">
    <property type="entry name" value="Ribonuclease H-like"/>
    <property type="match status" value="1"/>
</dbReference>
<dbReference type="Proteomes" id="UP001151760">
    <property type="component" value="Unassembled WGS sequence"/>
</dbReference>
<sequence length="187" mass="21729">MDTKLKRSTAFHPQTDGQTEVVNRTVVYPLRGYNAKHPNTWDESIPFLKFAINQTVHSSTNKTPLELKLFEPSMLDDEPGESLPFVDDLVTEKETVLTEDTIVERKTSSTRRGERQSFQIGKKDNTQVQQNDNRKRLMRADELHKFYDGTLNKVLSKLEVILRNNRLGYNNEGMENYEWTAEDKRGH</sequence>
<dbReference type="InterPro" id="IPR001584">
    <property type="entry name" value="Integrase_cat-core"/>
</dbReference>
<feature type="domain" description="Integrase catalytic" evidence="1">
    <location>
        <begin position="1"/>
        <end position="72"/>
    </location>
</feature>
<evidence type="ECO:0000259" key="1">
    <source>
        <dbReference type="PROSITE" id="PS50994"/>
    </source>
</evidence>